<comment type="similarity">
    <text evidence="6">Belongs to the TRAFAC class myosin-kinesin ATPase superfamily. Myosin family.</text>
</comment>
<dbReference type="InterPro" id="IPR036961">
    <property type="entry name" value="Kinesin_motor_dom_sf"/>
</dbReference>
<dbReference type="SUPFAM" id="SSF52540">
    <property type="entry name" value="P-loop containing nucleoside triphosphate hydrolases"/>
    <property type="match status" value="1"/>
</dbReference>
<evidence type="ECO:0000256" key="7">
    <source>
        <dbReference type="SAM" id="Coils"/>
    </source>
</evidence>
<proteinExistence type="inferred from homology"/>
<feature type="domain" description="Myosin motor" evidence="9">
    <location>
        <begin position="85"/>
        <end position="835"/>
    </location>
</feature>
<dbReference type="InterPro" id="IPR000048">
    <property type="entry name" value="IQ_motif_EF-hand-BS"/>
</dbReference>
<dbReference type="SMART" id="SM00242">
    <property type="entry name" value="MYSc"/>
    <property type="match status" value="1"/>
</dbReference>
<evidence type="ECO:0000256" key="8">
    <source>
        <dbReference type="SAM" id="MobiDB-lite"/>
    </source>
</evidence>
<dbReference type="EMBL" id="FN649752">
    <property type="protein sequence ID" value="CBN79305.1"/>
    <property type="molecule type" value="Genomic_DNA"/>
</dbReference>
<reference evidence="10 11" key="1">
    <citation type="journal article" date="2010" name="Nature">
        <title>The Ectocarpus genome and the independent evolution of multicellularity in brown algae.</title>
        <authorList>
            <person name="Cock J.M."/>
            <person name="Sterck L."/>
            <person name="Rouze P."/>
            <person name="Scornet D."/>
            <person name="Allen A.E."/>
            <person name="Amoutzias G."/>
            <person name="Anthouard V."/>
            <person name="Artiguenave F."/>
            <person name="Aury J.M."/>
            <person name="Badger J.H."/>
            <person name="Beszteri B."/>
            <person name="Billiau K."/>
            <person name="Bonnet E."/>
            <person name="Bothwell J.H."/>
            <person name="Bowler C."/>
            <person name="Boyen C."/>
            <person name="Brownlee C."/>
            <person name="Carrano C.J."/>
            <person name="Charrier B."/>
            <person name="Cho G.Y."/>
            <person name="Coelho S.M."/>
            <person name="Collen J."/>
            <person name="Corre E."/>
            <person name="Da Silva C."/>
            <person name="Delage L."/>
            <person name="Delaroque N."/>
            <person name="Dittami S.M."/>
            <person name="Doulbeau S."/>
            <person name="Elias M."/>
            <person name="Farnham G."/>
            <person name="Gachon C.M."/>
            <person name="Gschloessl B."/>
            <person name="Heesch S."/>
            <person name="Jabbari K."/>
            <person name="Jubin C."/>
            <person name="Kawai H."/>
            <person name="Kimura K."/>
            <person name="Kloareg B."/>
            <person name="Kupper F.C."/>
            <person name="Lang D."/>
            <person name="Le Bail A."/>
            <person name="Leblanc C."/>
            <person name="Lerouge P."/>
            <person name="Lohr M."/>
            <person name="Lopez P.J."/>
            <person name="Martens C."/>
            <person name="Maumus F."/>
            <person name="Michel G."/>
            <person name="Miranda-Saavedra D."/>
            <person name="Morales J."/>
            <person name="Moreau H."/>
            <person name="Motomura T."/>
            <person name="Nagasato C."/>
            <person name="Napoli C.A."/>
            <person name="Nelson D.R."/>
            <person name="Nyvall-Collen P."/>
            <person name="Peters A.F."/>
            <person name="Pommier C."/>
            <person name="Potin P."/>
            <person name="Poulain J."/>
            <person name="Quesneville H."/>
            <person name="Read B."/>
            <person name="Rensing S.A."/>
            <person name="Ritter A."/>
            <person name="Rousvoal S."/>
            <person name="Samanta M."/>
            <person name="Samson G."/>
            <person name="Schroeder D.C."/>
            <person name="Segurens B."/>
            <person name="Strittmatter M."/>
            <person name="Tonon T."/>
            <person name="Tregear J.W."/>
            <person name="Valentin K."/>
            <person name="von Dassow P."/>
            <person name="Yamagishi T."/>
            <person name="Van de Peer Y."/>
            <person name="Wincker P."/>
        </authorList>
    </citation>
    <scope>NUCLEOTIDE SEQUENCE [LARGE SCALE GENOMIC DNA]</scope>
    <source>
        <strain evidence="11">Ec32 / CCAP1310/4</strain>
    </source>
</reference>
<feature type="region of interest" description="Actin-binding" evidence="6">
    <location>
        <begin position="709"/>
        <end position="731"/>
    </location>
</feature>
<dbReference type="OMA" id="MCIALNP"/>
<organism evidence="10 11">
    <name type="scientific">Ectocarpus siliculosus</name>
    <name type="common">Brown alga</name>
    <name type="synonym">Conferva siliculosa</name>
    <dbReference type="NCBI Taxonomy" id="2880"/>
    <lineage>
        <taxon>Eukaryota</taxon>
        <taxon>Sar</taxon>
        <taxon>Stramenopiles</taxon>
        <taxon>Ochrophyta</taxon>
        <taxon>PX clade</taxon>
        <taxon>Phaeophyceae</taxon>
        <taxon>Ectocarpales</taxon>
        <taxon>Ectocarpaceae</taxon>
        <taxon>Ectocarpus</taxon>
    </lineage>
</organism>
<keyword evidence="11" id="KW-1185">Reference proteome</keyword>
<feature type="compositionally biased region" description="Gly residues" evidence="8">
    <location>
        <begin position="1078"/>
        <end position="1087"/>
    </location>
</feature>
<dbReference type="Proteomes" id="UP000002630">
    <property type="component" value="Linkage Group LG27"/>
</dbReference>
<dbReference type="PROSITE" id="PS50096">
    <property type="entry name" value="IQ"/>
    <property type="match status" value="2"/>
</dbReference>
<dbReference type="PANTHER" id="PTHR13140">
    <property type="entry name" value="MYOSIN"/>
    <property type="match status" value="1"/>
</dbReference>
<feature type="coiled-coil region" evidence="7">
    <location>
        <begin position="1112"/>
        <end position="1207"/>
    </location>
</feature>
<feature type="region of interest" description="Disordered" evidence="8">
    <location>
        <begin position="482"/>
        <end position="501"/>
    </location>
</feature>
<evidence type="ECO:0000313" key="11">
    <source>
        <dbReference type="Proteomes" id="UP000002630"/>
    </source>
</evidence>
<evidence type="ECO:0000256" key="3">
    <source>
        <dbReference type="ARBA" id="ARBA00023123"/>
    </source>
</evidence>
<keyword evidence="7" id="KW-0175">Coiled coil</keyword>
<name>D8LHM3_ECTSI</name>
<keyword evidence="5 6" id="KW-0009">Actin-binding</keyword>
<sequence>MSEAQVYVPDADAAWARASVLSAVAGTVYEVRIDGVDDNDESGQSDWGAGEVRRVDLAGPEFGVKRKGAAVESSLPLQNLGLPDNGVEDMTRLDYLHEPAILFNLRRRFFRAMPYTYTGEIVIACNPYRWLDLYGEERRKQYAGMVRGERSRLPPHVYSTSAVAFAGLSKDRENQSILVSGESGAGKTETVKILMGHLAVASSAVYGDEGGGGVAAGGGEGGGGNDDVIRKIIESNPLLESFGNAQTTRNDNSSRFGKFTQLQFDGGFRMSGSGCTTYLLEKSRVVGHEPGERAYHVFYQILAAPEEAKSRLGLAGKLALDFRYLTADGKEADSVIEGRTDAQRYDMTTAALGLIGVSEEETLALFRALAGVLFLGQVDFAKRGGDEDKSEVVDQEALLPPSTLLGFDGQGQEAGAAAAAAAATPGAALDSSLCYRTIRARNDVLRADSSPAQAADARDAMAKAIYGGLFEWLVERINRSTASSAPDADGPGGAGAGAKTRHAGEALAPGGTVALLDIFGFESFKVNRFEQLCINYANEKLQQKFTQDVFKNVQAEYEEEGIPWSHVDFSDNAEVLGLVESRMGIIAVLNEECVRPRGGDNSFVSKLATLHADHSAFARAKLAGPFEFSVGHYPGEFLYHAEGFLDKNRDSLGEPCRDLLAKSWVPLIAKVFAPDPGSAEGDSGGGGGAPRKKSSMATNTLATKFKGSLTTLMDTIGLTSVQYVRCIKPNAAKLPGRMENAKVAEQLRCAGVVEAIRISRAAYPNRMARTDFNKRFALLGTGVSRGEGDMATCKSLLGKLLPREGGEDAPLRYEMGRSKVYFRKGALEHLESLRLEERSLRVTVLQAVARMFPRKKRYRDLREGAVRAQAEWRRVAERRRFLTARGRVIRAQSCWRRVKAAKVVLAMRRHRAASCLQAYRRMLVARRRFAAMQGAAVAVQTFVRGAQARRNYAVLVVEHREAAKLENQILALQRKLDEERKARLKMEEDHKQFALEAAASRQQQQQQSAASSKPALQLPGPLSPEEAAKMAQQARGGPSPATDGGGGVLDMVGDAPRLSSIPGRSGDGGKSSSTGSAASGGGGGGAGVAAAAAAGAGSFMKGAMGFFSPTTLARHKKQLEAEDRQRMEASLDIMGESSEIIKALNTQVDKLRKDNDNLKKSNESLRRDRQYEKQKALNSYEASGMSYHALNQTVKALSSSKKKLTAEVKHLQTVHAEDSKAMLEIIQSKGEELLRREEEGKTMRLLYESEVTKGKNRQHKMEAMLRLLAETSAPIEDAEKDELLHHMSSMYKECVLEDPNVVDEVDTMMYSMGMGQVSAKATSALSSAKAWFTGKKSTDLFI</sequence>
<dbReference type="Gene3D" id="3.40.850.10">
    <property type="entry name" value="Kinesin motor domain"/>
    <property type="match status" value="1"/>
</dbReference>
<dbReference type="GO" id="GO:0016020">
    <property type="term" value="C:membrane"/>
    <property type="evidence" value="ECO:0007669"/>
    <property type="project" value="TreeGrafter"/>
</dbReference>
<dbReference type="GO" id="GO:0005737">
    <property type="term" value="C:cytoplasm"/>
    <property type="evidence" value="ECO:0007669"/>
    <property type="project" value="TreeGrafter"/>
</dbReference>
<keyword evidence="3 6" id="KW-0518">Myosin</keyword>
<keyword evidence="4 6" id="KW-0505">Motor protein</keyword>
<dbReference type="GO" id="GO:0051015">
    <property type="term" value="F:actin filament binding"/>
    <property type="evidence" value="ECO:0007669"/>
    <property type="project" value="TreeGrafter"/>
</dbReference>
<dbReference type="SMART" id="SM00015">
    <property type="entry name" value="IQ"/>
    <property type="match status" value="4"/>
</dbReference>
<dbReference type="PROSITE" id="PS51456">
    <property type="entry name" value="MYOSIN_MOTOR"/>
    <property type="match status" value="1"/>
</dbReference>
<feature type="compositionally biased region" description="Low complexity" evidence="8">
    <location>
        <begin position="996"/>
        <end position="1018"/>
    </location>
</feature>
<keyword evidence="1 6" id="KW-0547">Nucleotide-binding</keyword>
<dbReference type="PANTHER" id="PTHR13140:SF706">
    <property type="entry name" value="DILUTE CLASS UNCONVENTIONAL MYOSIN, ISOFORM C"/>
    <property type="match status" value="1"/>
</dbReference>
<evidence type="ECO:0000256" key="2">
    <source>
        <dbReference type="ARBA" id="ARBA00022840"/>
    </source>
</evidence>
<dbReference type="GO" id="GO:0005524">
    <property type="term" value="F:ATP binding"/>
    <property type="evidence" value="ECO:0007669"/>
    <property type="project" value="UniProtKB-UniRule"/>
</dbReference>
<dbReference type="InterPro" id="IPR027417">
    <property type="entry name" value="P-loop_NTPase"/>
</dbReference>
<dbReference type="PRINTS" id="PR00193">
    <property type="entry name" value="MYOSINHEAVY"/>
</dbReference>
<evidence type="ECO:0000256" key="6">
    <source>
        <dbReference type="PROSITE-ProRule" id="PRU00782"/>
    </source>
</evidence>
<dbReference type="OrthoDB" id="6108017at2759"/>
<keyword evidence="2 6" id="KW-0067">ATP-binding</keyword>
<evidence type="ECO:0000313" key="10">
    <source>
        <dbReference type="EMBL" id="CBN79305.1"/>
    </source>
</evidence>
<accession>D8LHM3</accession>
<feature type="binding site" evidence="6">
    <location>
        <begin position="181"/>
        <end position="188"/>
    </location>
    <ligand>
        <name>ATP</name>
        <dbReference type="ChEBI" id="CHEBI:30616"/>
    </ligand>
</feature>
<feature type="region of interest" description="Disordered" evidence="8">
    <location>
        <begin position="996"/>
        <end position="1089"/>
    </location>
</feature>
<dbReference type="EMBL" id="FN648372">
    <property type="protein sequence ID" value="CBN79305.1"/>
    <property type="molecule type" value="Genomic_DNA"/>
</dbReference>
<evidence type="ECO:0000256" key="1">
    <source>
        <dbReference type="ARBA" id="ARBA00022741"/>
    </source>
</evidence>
<dbReference type="InParanoid" id="D8LHM3"/>
<dbReference type="GO" id="GO:0000146">
    <property type="term" value="F:microfilament motor activity"/>
    <property type="evidence" value="ECO:0007669"/>
    <property type="project" value="TreeGrafter"/>
</dbReference>
<evidence type="ECO:0000256" key="5">
    <source>
        <dbReference type="ARBA" id="ARBA00023203"/>
    </source>
</evidence>
<dbReference type="Gene3D" id="1.20.120.720">
    <property type="entry name" value="Myosin VI head, motor domain, U50 subdomain"/>
    <property type="match status" value="1"/>
</dbReference>
<dbReference type="Gene3D" id="1.10.10.820">
    <property type="match status" value="1"/>
</dbReference>
<protein>
    <recommendedName>
        <fullName evidence="9">Myosin motor domain-containing protein</fullName>
    </recommendedName>
</protein>
<dbReference type="Gene3D" id="1.20.58.530">
    <property type="match status" value="1"/>
</dbReference>
<gene>
    <name evidence="10" type="ORF">Esi_0197_0031</name>
</gene>
<dbReference type="InterPro" id="IPR001609">
    <property type="entry name" value="Myosin_head_motor_dom-like"/>
</dbReference>
<evidence type="ECO:0000256" key="4">
    <source>
        <dbReference type="ARBA" id="ARBA00023175"/>
    </source>
</evidence>
<dbReference type="GO" id="GO:0016459">
    <property type="term" value="C:myosin complex"/>
    <property type="evidence" value="ECO:0007669"/>
    <property type="project" value="UniProtKB-KW"/>
</dbReference>
<dbReference type="GO" id="GO:0007015">
    <property type="term" value="P:actin filament organization"/>
    <property type="evidence" value="ECO:0007669"/>
    <property type="project" value="TreeGrafter"/>
</dbReference>
<feature type="coiled-coil region" evidence="7">
    <location>
        <begin position="955"/>
        <end position="989"/>
    </location>
</feature>
<dbReference type="Gene3D" id="1.20.5.4820">
    <property type="match status" value="1"/>
</dbReference>
<dbReference type="CDD" id="cd00124">
    <property type="entry name" value="MYSc"/>
    <property type="match status" value="1"/>
</dbReference>
<dbReference type="STRING" id="2880.D8LHM3"/>
<evidence type="ECO:0000259" key="9">
    <source>
        <dbReference type="PROSITE" id="PS51456"/>
    </source>
</evidence>
<dbReference type="Pfam" id="PF00063">
    <property type="entry name" value="Myosin_head"/>
    <property type="match status" value="1"/>
</dbReference>
<feature type="region of interest" description="Disordered" evidence="8">
    <location>
        <begin position="676"/>
        <end position="696"/>
    </location>
</feature>
<dbReference type="eggNOG" id="KOG0160">
    <property type="taxonomic scope" value="Eukaryota"/>
</dbReference>
<dbReference type="Gene3D" id="1.20.5.190">
    <property type="match status" value="1"/>
</dbReference>